<dbReference type="InterPro" id="IPR036397">
    <property type="entry name" value="RNaseH_sf"/>
</dbReference>
<dbReference type="AlphaFoldDB" id="A0AAD6V5C7"/>
<protein>
    <recommendedName>
        <fullName evidence="3">RNase H type-1 domain-containing protein</fullName>
    </recommendedName>
</protein>
<dbReference type="GO" id="GO:0003676">
    <property type="term" value="F:nucleic acid binding"/>
    <property type="evidence" value="ECO:0007669"/>
    <property type="project" value="InterPro"/>
</dbReference>
<accession>A0AAD6V5C7</accession>
<proteinExistence type="predicted"/>
<dbReference type="Gene3D" id="3.30.420.10">
    <property type="entry name" value="Ribonuclease H-like superfamily/Ribonuclease H"/>
    <property type="match status" value="1"/>
</dbReference>
<keyword evidence="2" id="KW-1185">Reference proteome</keyword>
<dbReference type="InterPro" id="IPR012337">
    <property type="entry name" value="RNaseH-like_sf"/>
</dbReference>
<name>A0AAD6V5C7_9AGAR</name>
<reference evidence="1" key="1">
    <citation type="submission" date="2023-03" db="EMBL/GenBank/DDBJ databases">
        <title>Massive genome expansion in bonnet fungi (Mycena s.s.) driven by repeated elements and novel gene families across ecological guilds.</title>
        <authorList>
            <consortium name="Lawrence Berkeley National Laboratory"/>
            <person name="Harder C.B."/>
            <person name="Miyauchi S."/>
            <person name="Viragh M."/>
            <person name="Kuo A."/>
            <person name="Thoen E."/>
            <person name="Andreopoulos B."/>
            <person name="Lu D."/>
            <person name="Skrede I."/>
            <person name="Drula E."/>
            <person name="Henrissat B."/>
            <person name="Morin E."/>
            <person name="Kohler A."/>
            <person name="Barry K."/>
            <person name="LaButti K."/>
            <person name="Morin E."/>
            <person name="Salamov A."/>
            <person name="Lipzen A."/>
            <person name="Mereny Z."/>
            <person name="Hegedus B."/>
            <person name="Baldrian P."/>
            <person name="Stursova M."/>
            <person name="Weitz H."/>
            <person name="Taylor A."/>
            <person name="Grigoriev I.V."/>
            <person name="Nagy L.G."/>
            <person name="Martin F."/>
            <person name="Kauserud H."/>
        </authorList>
    </citation>
    <scope>NUCLEOTIDE SEQUENCE</scope>
    <source>
        <strain evidence="1">9144</strain>
    </source>
</reference>
<gene>
    <name evidence="1" type="ORF">GGX14DRAFT_340035</name>
</gene>
<dbReference type="EMBL" id="JARJCW010000059">
    <property type="protein sequence ID" value="KAJ7201285.1"/>
    <property type="molecule type" value="Genomic_DNA"/>
</dbReference>
<dbReference type="SUPFAM" id="SSF53098">
    <property type="entry name" value="Ribonuclease H-like"/>
    <property type="match status" value="1"/>
</dbReference>
<organism evidence="1 2">
    <name type="scientific">Mycena pura</name>
    <dbReference type="NCBI Taxonomy" id="153505"/>
    <lineage>
        <taxon>Eukaryota</taxon>
        <taxon>Fungi</taxon>
        <taxon>Dikarya</taxon>
        <taxon>Basidiomycota</taxon>
        <taxon>Agaricomycotina</taxon>
        <taxon>Agaricomycetes</taxon>
        <taxon>Agaricomycetidae</taxon>
        <taxon>Agaricales</taxon>
        <taxon>Marasmiineae</taxon>
        <taxon>Mycenaceae</taxon>
        <taxon>Mycena</taxon>
    </lineage>
</organism>
<evidence type="ECO:0000313" key="2">
    <source>
        <dbReference type="Proteomes" id="UP001219525"/>
    </source>
</evidence>
<dbReference type="Proteomes" id="UP001219525">
    <property type="component" value="Unassembled WGS sequence"/>
</dbReference>
<feature type="non-terminal residue" evidence="1">
    <location>
        <position position="115"/>
    </location>
</feature>
<dbReference type="CDD" id="cd09276">
    <property type="entry name" value="Rnase_HI_RT_non_LTR"/>
    <property type="match status" value="1"/>
</dbReference>
<comment type="caution">
    <text evidence="1">The sequence shown here is derived from an EMBL/GenBank/DDBJ whole genome shotgun (WGS) entry which is preliminary data.</text>
</comment>
<evidence type="ECO:0008006" key="3">
    <source>
        <dbReference type="Google" id="ProtNLM"/>
    </source>
</evidence>
<feature type="non-terminal residue" evidence="1">
    <location>
        <position position="1"/>
    </location>
</feature>
<evidence type="ECO:0000313" key="1">
    <source>
        <dbReference type="EMBL" id="KAJ7201285.1"/>
    </source>
</evidence>
<sequence>GTMIMKEYLGKSSDHHTIDGEILGALLGLRIIKTVARPSCVTRATMFIDSKQAIRRLLSDRSRDGLMVRRFDDELRSMKHMSVIDLAWVPAHRGVLMNELVDLDAKAAALGDSST</sequence>